<evidence type="ECO:0000256" key="4">
    <source>
        <dbReference type="ARBA" id="ARBA00022825"/>
    </source>
</evidence>
<dbReference type="Proteomes" id="UP000216498">
    <property type="component" value="Unassembled WGS sequence"/>
</dbReference>
<dbReference type="GO" id="GO:0006508">
    <property type="term" value="P:proteolysis"/>
    <property type="evidence" value="ECO:0007669"/>
    <property type="project" value="UniProtKB-KW"/>
</dbReference>
<evidence type="ECO:0000256" key="3">
    <source>
        <dbReference type="ARBA" id="ARBA00022801"/>
    </source>
</evidence>
<accession>A0A265NCT4</accession>
<dbReference type="InterPro" id="IPR005320">
    <property type="entry name" value="Peptidase_S51"/>
</dbReference>
<dbReference type="Gene3D" id="3.40.50.880">
    <property type="match status" value="1"/>
</dbReference>
<protein>
    <submittedName>
        <fullName evidence="5">Peptidase S51 dipeptidase E</fullName>
    </submittedName>
</protein>
<evidence type="ECO:0000256" key="1">
    <source>
        <dbReference type="ARBA" id="ARBA00006534"/>
    </source>
</evidence>
<organism evidence="5 6">
    <name type="scientific">Virgibacillus indicus</name>
    <dbReference type="NCBI Taxonomy" id="2024554"/>
    <lineage>
        <taxon>Bacteria</taxon>
        <taxon>Bacillati</taxon>
        <taxon>Bacillota</taxon>
        <taxon>Bacilli</taxon>
        <taxon>Bacillales</taxon>
        <taxon>Bacillaceae</taxon>
        <taxon>Virgibacillus</taxon>
    </lineage>
</organism>
<dbReference type="InterPro" id="IPR029062">
    <property type="entry name" value="Class_I_gatase-like"/>
</dbReference>
<sequence length="214" mass="23969">MMNRHLFLFGGSPPFNEELGRRFAGYALKGNSKAAILYINRDGWKQYMPKYTSVLEENGLTQFVHIPLSANPKGNLLQELSSCTGVIICGGQTERYRDYIVDTVLGVKIKKMYQTGIPIAGFSAGALICPEHCVISPKDNSRNQLLFLAGLGLIRDCVISVHYSKWKERLNVKRAMERVNASLGYGIDDKGSLYFKNERLVESESGGFHRLELT</sequence>
<keyword evidence="3" id="KW-0378">Hydrolase</keyword>
<evidence type="ECO:0000313" key="5">
    <source>
        <dbReference type="EMBL" id="OZU89617.1"/>
    </source>
</evidence>
<dbReference type="OrthoDB" id="65372at2"/>
<dbReference type="AlphaFoldDB" id="A0A265NCT4"/>
<keyword evidence="4" id="KW-0720">Serine protease</keyword>
<name>A0A265NCT4_9BACI</name>
<dbReference type="Pfam" id="PF03575">
    <property type="entry name" value="Peptidase_S51"/>
    <property type="match status" value="1"/>
</dbReference>
<dbReference type="EMBL" id="NPMS01000001">
    <property type="protein sequence ID" value="OZU89617.1"/>
    <property type="molecule type" value="Genomic_DNA"/>
</dbReference>
<evidence type="ECO:0000313" key="6">
    <source>
        <dbReference type="Proteomes" id="UP000216498"/>
    </source>
</evidence>
<dbReference type="GO" id="GO:0008236">
    <property type="term" value="F:serine-type peptidase activity"/>
    <property type="evidence" value="ECO:0007669"/>
    <property type="project" value="UniProtKB-KW"/>
</dbReference>
<keyword evidence="6" id="KW-1185">Reference proteome</keyword>
<dbReference type="RefSeq" id="WP_094883218.1">
    <property type="nucleotide sequence ID" value="NZ_NPMS01000001.1"/>
</dbReference>
<comment type="similarity">
    <text evidence="1">Belongs to the peptidase S51 family.</text>
</comment>
<proteinExistence type="inferred from homology"/>
<evidence type="ECO:0000256" key="2">
    <source>
        <dbReference type="ARBA" id="ARBA00022670"/>
    </source>
</evidence>
<gene>
    <name evidence="5" type="ORF">CIL03_00275</name>
</gene>
<reference evidence="5 6" key="1">
    <citation type="submission" date="2017-08" db="EMBL/GenBank/DDBJ databases">
        <title>Virgibacillus indicus sp. nov. and Virgibacillus profoundi sp. nov, two moderately halophilic bacteria isolated from marine sediment by using the Microfluidic Streak Plate.</title>
        <authorList>
            <person name="Xu B."/>
            <person name="Hu B."/>
            <person name="Wang J."/>
            <person name="Zhu Y."/>
            <person name="Huang L."/>
            <person name="Du W."/>
            <person name="Huang Y."/>
        </authorList>
    </citation>
    <scope>NUCLEOTIDE SEQUENCE [LARGE SCALE GENOMIC DNA]</scope>
    <source>
        <strain evidence="5 6">IO3-P2-C2</strain>
    </source>
</reference>
<keyword evidence="2" id="KW-0645">Protease</keyword>
<comment type="caution">
    <text evidence="5">The sequence shown here is derived from an EMBL/GenBank/DDBJ whole genome shotgun (WGS) entry which is preliminary data.</text>
</comment>
<dbReference type="SUPFAM" id="SSF52317">
    <property type="entry name" value="Class I glutamine amidotransferase-like"/>
    <property type="match status" value="1"/>
</dbReference>